<organism evidence="2 3">
    <name type="scientific">Peredibacter starrii</name>
    <dbReference type="NCBI Taxonomy" id="28202"/>
    <lineage>
        <taxon>Bacteria</taxon>
        <taxon>Pseudomonadati</taxon>
        <taxon>Bdellovibrionota</taxon>
        <taxon>Bacteriovoracia</taxon>
        <taxon>Bacteriovoracales</taxon>
        <taxon>Bacteriovoracaceae</taxon>
        <taxon>Peredibacter</taxon>
    </lineage>
</organism>
<keyword evidence="3" id="KW-1185">Reference proteome</keyword>
<name>A0AAX4HU64_9BACT</name>
<proteinExistence type="predicted"/>
<gene>
    <name evidence="2" type="ORF">SOO65_08210</name>
</gene>
<sequence length="103" mass="11510">MKSIILISAVLFSSFSFAQKTQNFYVCKAKTFCHKLDAFGERVVVGQKTCTTYGSGVAHTGYYAACSSEAVYGKSVECSGFVKVKDAYDREEWRWKTITETCN</sequence>
<evidence type="ECO:0000256" key="1">
    <source>
        <dbReference type="SAM" id="SignalP"/>
    </source>
</evidence>
<reference evidence="2 3" key="1">
    <citation type="submission" date="2023-11" db="EMBL/GenBank/DDBJ databases">
        <title>Peredibacter starrii A3.12.</title>
        <authorList>
            <person name="Mitchell R.J."/>
        </authorList>
    </citation>
    <scope>NUCLEOTIDE SEQUENCE [LARGE SCALE GENOMIC DNA]</scope>
    <source>
        <strain evidence="2 3">A3.12</strain>
    </source>
</reference>
<dbReference type="Proteomes" id="UP001324634">
    <property type="component" value="Chromosome"/>
</dbReference>
<keyword evidence="1" id="KW-0732">Signal</keyword>
<dbReference type="RefSeq" id="WP_321399228.1">
    <property type="nucleotide sequence ID" value="NZ_CP139487.1"/>
</dbReference>
<evidence type="ECO:0000313" key="2">
    <source>
        <dbReference type="EMBL" id="WPU66728.1"/>
    </source>
</evidence>
<evidence type="ECO:0000313" key="3">
    <source>
        <dbReference type="Proteomes" id="UP001324634"/>
    </source>
</evidence>
<feature type="chain" id="PRO_5043802808" evidence="1">
    <location>
        <begin position="19"/>
        <end position="103"/>
    </location>
</feature>
<feature type="signal peptide" evidence="1">
    <location>
        <begin position="1"/>
        <end position="18"/>
    </location>
</feature>
<accession>A0AAX4HU64</accession>
<dbReference type="AlphaFoldDB" id="A0AAX4HU64"/>
<protein>
    <submittedName>
        <fullName evidence="2">Uncharacterized protein</fullName>
    </submittedName>
</protein>
<dbReference type="KEGG" id="psti:SOO65_08210"/>
<dbReference type="EMBL" id="CP139487">
    <property type="protein sequence ID" value="WPU66728.1"/>
    <property type="molecule type" value="Genomic_DNA"/>
</dbReference>